<dbReference type="Pfam" id="PF07690">
    <property type="entry name" value="MFS_1"/>
    <property type="match status" value="1"/>
</dbReference>
<evidence type="ECO:0000256" key="1">
    <source>
        <dbReference type="ARBA" id="ARBA00004141"/>
    </source>
</evidence>
<keyword evidence="3" id="KW-0812">Transmembrane</keyword>
<dbReference type="AlphaFoldDB" id="A0A9P3LKR7"/>
<dbReference type="InterPro" id="IPR036259">
    <property type="entry name" value="MFS_trans_sf"/>
</dbReference>
<dbReference type="EMBL" id="BPQB01000073">
    <property type="protein sequence ID" value="GJE97527.1"/>
    <property type="molecule type" value="Genomic_DNA"/>
</dbReference>
<feature type="transmembrane region" description="Helical" evidence="3">
    <location>
        <begin position="138"/>
        <end position="157"/>
    </location>
</feature>
<feature type="transmembrane region" description="Helical" evidence="3">
    <location>
        <begin position="106"/>
        <end position="126"/>
    </location>
</feature>
<protein>
    <submittedName>
        <fullName evidence="4">MFS general substrate transporter</fullName>
    </submittedName>
</protein>
<name>A0A9P3LKR7_9APHY</name>
<evidence type="ECO:0000313" key="5">
    <source>
        <dbReference type="Proteomes" id="UP000703269"/>
    </source>
</evidence>
<evidence type="ECO:0000313" key="4">
    <source>
        <dbReference type="EMBL" id="GJE97527.1"/>
    </source>
</evidence>
<comment type="similarity">
    <text evidence="2">Belongs to the major facilitator superfamily. Monocarboxylate porter (TC 2.A.1.13) family.</text>
</comment>
<gene>
    <name evidence="4" type="ORF">PsYK624_137480</name>
</gene>
<keyword evidence="5" id="KW-1185">Reference proteome</keyword>
<evidence type="ECO:0000256" key="2">
    <source>
        <dbReference type="ARBA" id="ARBA00006727"/>
    </source>
</evidence>
<keyword evidence="3" id="KW-1133">Transmembrane helix</keyword>
<feature type="transmembrane region" description="Helical" evidence="3">
    <location>
        <begin position="272"/>
        <end position="290"/>
    </location>
</feature>
<accession>A0A9P3LKR7</accession>
<dbReference type="PANTHER" id="PTHR11360">
    <property type="entry name" value="MONOCARBOXYLATE TRANSPORTER"/>
    <property type="match status" value="1"/>
</dbReference>
<dbReference type="SUPFAM" id="SSF103473">
    <property type="entry name" value="MFS general substrate transporter"/>
    <property type="match status" value="1"/>
</dbReference>
<dbReference type="GO" id="GO:0022857">
    <property type="term" value="F:transmembrane transporter activity"/>
    <property type="evidence" value="ECO:0007669"/>
    <property type="project" value="InterPro"/>
</dbReference>
<sequence length="482" mass="51110">MKALPLCQYKRDHQSKTYGHDTVHIDEVSSTTISQNISEKGSALSPSVPGDPTLPPVDRGFSAWATVAASSLLGFFVWGFPNSSGALLAAYLKDPVYTSQKGSSSILPLVGTLSTGVLYCSGIIIHPAIHYYPRLRKVFTWLGIVICTASLLGASFTTKVTTLMALQGILFAIGASLVYYPILSYLSEWFVRRRGLASGIVVAADNAGGVLFPVVVPALLARVGIQTTTRIYAVALAVCLLPAAPFMRPRLPEPWAREKHQRSTGRAWARDRRFWFFVAMNAVQGFAHFVPLTWLPTFATTLGLSTGQASLALTLSNAAAIFSGFGVGWLSDRVGIWALSFVVLLLSALATFVLWGVAGATYAGVLAFGVVYGLTAGSWSSLWSGFVRPIAGGDPAGAATIINCMMLSRGIGNIVSTPIATALQRVHAGNVAAGAASRTGFAVDGGRYDAVIIYTGACFAMGAAVALVGWAFDRKSTRRESR</sequence>
<organism evidence="4 5">
    <name type="scientific">Phanerochaete sordida</name>
    <dbReference type="NCBI Taxonomy" id="48140"/>
    <lineage>
        <taxon>Eukaryota</taxon>
        <taxon>Fungi</taxon>
        <taxon>Dikarya</taxon>
        <taxon>Basidiomycota</taxon>
        <taxon>Agaricomycotina</taxon>
        <taxon>Agaricomycetes</taxon>
        <taxon>Polyporales</taxon>
        <taxon>Phanerochaetaceae</taxon>
        <taxon>Phanerochaete</taxon>
    </lineage>
</organism>
<feature type="transmembrane region" description="Helical" evidence="3">
    <location>
        <begin position="61"/>
        <end position="80"/>
    </location>
</feature>
<proteinExistence type="inferred from homology"/>
<dbReference type="GO" id="GO:0016020">
    <property type="term" value="C:membrane"/>
    <property type="evidence" value="ECO:0007669"/>
    <property type="project" value="UniProtKB-SubCell"/>
</dbReference>
<feature type="transmembrane region" description="Helical" evidence="3">
    <location>
        <begin position="451"/>
        <end position="472"/>
    </location>
</feature>
<dbReference type="OrthoDB" id="2213137at2759"/>
<dbReference type="Proteomes" id="UP000703269">
    <property type="component" value="Unassembled WGS sequence"/>
</dbReference>
<feature type="transmembrane region" description="Helical" evidence="3">
    <location>
        <begin position="195"/>
        <end position="219"/>
    </location>
</feature>
<dbReference type="InterPro" id="IPR050327">
    <property type="entry name" value="Proton-linked_MCT"/>
</dbReference>
<comment type="caution">
    <text evidence="4">The sequence shown here is derived from an EMBL/GenBank/DDBJ whole genome shotgun (WGS) entry which is preliminary data.</text>
</comment>
<dbReference type="InterPro" id="IPR011701">
    <property type="entry name" value="MFS"/>
</dbReference>
<feature type="transmembrane region" description="Helical" evidence="3">
    <location>
        <begin position="342"/>
        <end position="374"/>
    </location>
</feature>
<dbReference type="PANTHER" id="PTHR11360:SF287">
    <property type="entry name" value="MFS MONOCARBOXYLATE TRANSPORTER"/>
    <property type="match status" value="1"/>
</dbReference>
<feature type="transmembrane region" description="Helical" evidence="3">
    <location>
        <begin position="231"/>
        <end position="251"/>
    </location>
</feature>
<keyword evidence="3" id="KW-0472">Membrane</keyword>
<evidence type="ECO:0000256" key="3">
    <source>
        <dbReference type="SAM" id="Phobius"/>
    </source>
</evidence>
<comment type="subcellular location">
    <subcellularLocation>
        <location evidence="1">Membrane</location>
        <topology evidence="1">Multi-pass membrane protein</topology>
    </subcellularLocation>
</comment>
<feature type="transmembrane region" description="Helical" evidence="3">
    <location>
        <begin position="163"/>
        <end position="183"/>
    </location>
</feature>
<dbReference type="Gene3D" id="1.20.1250.20">
    <property type="entry name" value="MFS general substrate transporter like domains"/>
    <property type="match status" value="2"/>
</dbReference>
<reference evidence="4 5" key="1">
    <citation type="submission" date="2021-08" db="EMBL/GenBank/DDBJ databases">
        <title>Draft Genome Sequence of Phanerochaete sordida strain YK-624.</title>
        <authorList>
            <person name="Mori T."/>
            <person name="Dohra H."/>
            <person name="Suzuki T."/>
            <person name="Kawagishi H."/>
            <person name="Hirai H."/>
        </authorList>
    </citation>
    <scope>NUCLEOTIDE SEQUENCE [LARGE SCALE GENOMIC DNA]</scope>
    <source>
        <strain evidence="4 5">YK-624</strain>
    </source>
</reference>